<evidence type="ECO:0008006" key="3">
    <source>
        <dbReference type="Google" id="ProtNLM"/>
    </source>
</evidence>
<gene>
    <name evidence="2" type="ORF">METZ01_LOCUS393481</name>
</gene>
<dbReference type="InterPro" id="IPR027039">
    <property type="entry name" value="Crtac1"/>
</dbReference>
<accession>A0A382V2H7</accession>
<dbReference type="Pfam" id="PF13517">
    <property type="entry name" value="FG-GAP_3"/>
    <property type="match status" value="1"/>
</dbReference>
<keyword evidence="1" id="KW-0732">Signal</keyword>
<dbReference type="Gene3D" id="2.130.10.130">
    <property type="entry name" value="Integrin alpha, N-terminal"/>
    <property type="match status" value="1"/>
</dbReference>
<evidence type="ECO:0000313" key="2">
    <source>
        <dbReference type="EMBL" id="SVD40627.1"/>
    </source>
</evidence>
<feature type="non-terminal residue" evidence="2">
    <location>
        <position position="288"/>
    </location>
</feature>
<dbReference type="AlphaFoldDB" id="A0A382V2H7"/>
<dbReference type="PANTHER" id="PTHR16026:SF0">
    <property type="entry name" value="CARTILAGE ACIDIC PROTEIN 1"/>
    <property type="match status" value="1"/>
</dbReference>
<name>A0A382V2H7_9ZZZZ</name>
<organism evidence="2">
    <name type="scientific">marine metagenome</name>
    <dbReference type="NCBI Taxonomy" id="408172"/>
    <lineage>
        <taxon>unclassified sequences</taxon>
        <taxon>metagenomes</taxon>
        <taxon>ecological metagenomes</taxon>
    </lineage>
</organism>
<dbReference type="InterPro" id="IPR013517">
    <property type="entry name" value="FG-GAP"/>
</dbReference>
<evidence type="ECO:0000256" key="1">
    <source>
        <dbReference type="ARBA" id="ARBA00022729"/>
    </source>
</evidence>
<protein>
    <recommendedName>
        <fullName evidence="3">ASPIC/UnbV domain-containing protein</fullName>
    </recommendedName>
</protein>
<dbReference type="EMBL" id="UINC01148629">
    <property type="protein sequence ID" value="SVD40627.1"/>
    <property type="molecule type" value="Genomic_DNA"/>
</dbReference>
<dbReference type="SUPFAM" id="SSF69318">
    <property type="entry name" value="Integrin alpha N-terminal domain"/>
    <property type="match status" value="1"/>
</dbReference>
<feature type="non-terminal residue" evidence="2">
    <location>
        <position position="1"/>
    </location>
</feature>
<dbReference type="PANTHER" id="PTHR16026">
    <property type="entry name" value="CARTILAGE ACIDIC PROTEIN 1"/>
    <property type="match status" value="1"/>
</dbReference>
<proteinExistence type="predicted"/>
<reference evidence="2" key="1">
    <citation type="submission" date="2018-05" db="EMBL/GenBank/DDBJ databases">
        <authorList>
            <person name="Lanie J.A."/>
            <person name="Ng W.-L."/>
            <person name="Kazmierczak K.M."/>
            <person name="Andrzejewski T.M."/>
            <person name="Davidsen T.M."/>
            <person name="Wayne K.J."/>
            <person name="Tettelin H."/>
            <person name="Glass J.I."/>
            <person name="Rusch D."/>
            <person name="Podicherti R."/>
            <person name="Tsui H.-C.T."/>
            <person name="Winkler M.E."/>
        </authorList>
    </citation>
    <scope>NUCLEOTIDE SEQUENCE</scope>
</reference>
<sequence length="288" mass="32783">YLYLNNGDGTFTEKLEHLFAHTSLSSMGSDIADINNDGLMDIFTTDMLPEDDFRLKTTFELESYAFNDKKASLGYFHQVPQNTLQLNRGFLPSDKQLFFNDVAMFAGVANTDWTWGVDIVDLDNDGYKELFMTNGIFRDLNDKDYLYQMREQNVGRVSMGEKIDFSEFIEKWPSTPLSNFVFQNSGDLLFVNRAEEWGLGDPSFSSSLAYGDLDKDGDNDLVINNLNQGAFIYRNEADYKTGNHYLQVKLIGRGLNSFAIGAKLSIYYGDNESVLEQMPMRSFQASHD</sequence>
<dbReference type="InterPro" id="IPR028994">
    <property type="entry name" value="Integrin_alpha_N"/>
</dbReference>